<dbReference type="InterPro" id="IPR029068">
    <property type="entry name" value="Glyas_Bleomycin-R_OHBP_Dase"/>
</dbReference>
<dbReference type="InterPro" id="IPR005956">
    <property type="entry name" value="4OHPhenylPyrv_dOase"/>
</dbReference>
<keyword evidence="5" id="KW-0560">Oxidoreductase</keyword>
<evidence type="ECO:0000256" key="4">
    <source>
        <dbReference type="ARBA" id="ARBA00023232"/>
    </source>
</evidence>
<organism evidence="5 6">
    <name type="scientific">Hanseniaspora valbyensis NRRL Y-1626</name>
    <dbReference type="NCBI Taxonomy" id="766949"/>
    <lineage>
        <taxon>Eukaryota</taxon>
        <taxon>Fungi</taxon>
        <taxon>Dikarya</taxon>
        <taxon>Ascomycota</taxon>
        <taxon>Saccharomycotina</taxon>
        <taxon>Saccharomycetes</taxon>
        <taxon>Saccharomycodales</taxon>
        <taxon>Saccharomycodaceae</taxon>
        <taxon>Hanseniaspora</taxon>
    </lineage>
</organism>
<evidence type="ECO:0000256" key="3">
    <source>
        <dbReference type="ARBA" id="ARBA00022878"/>
    </source>
</evidence>
<comment type="caution">
    <text evidence="5">The sequence shown here is derived from an EMBL/GenBank/DDBJ whole genome shotgun (WGS) entry which is preliminary data.</text>
</comment>
<dbReference type="GO" id="GO:0006572">
    <property type="term" value="P:L-tyrosine catabolic process"/>
    <property type="evidence" value="ECO:0007669"/>
    <property type="project" value="UniProtKB-KW"/>
</dbReference>
<comment type="pathway">
    <text evidence="1">Amino-acid degradation; L-phenylalanine degradation; acetoacetate and fumarate from L-phenylalanine: step 3/6.</text>
</comment>
<accession>A0A1B7THU9</accession>
<dbReference type="GO" id="GO:0006559">
    <property type="term" value="P:L-phenylalanine catabolic process"/>
    <property type="evidence" value="ECO:0007669"/>
    <property type="project" value="UniProtKB-KW"/>
</dbReference>
<evidence type="ECO:0000313" key="6">
    <source>
        <dbReference type="Proteomes" id="UP000092321"/>
    </source>
</evidence>
<evidence type="ECO:0000313" key="5">
    <source>
        <dbReference type="EMBL" id="OBA28306.1"/>
    </source>
</evidence>
<dbReference type="Gene3D" id="3.10.180.10">
    <property type="entry name" value="2,3-Dihydroxybiphenyl 1,2-Dioxygenase, domain 1"/>
    <property type="match status" value="1"/>
</dbReference>
<keyword evidence="3" id="KW-0828">Tyrosine catabolism</keyword>
<dbReference type="Proteomes" id="UP000092321">
    <property type="component" value="Unassembled WGS sequence"/>
</dbReference>
<reference evidence="6" key="1">
    <citation type="journal article" date="2016" name="Proc. Natl. Acad. Sci. U.S.A.">
        <title>Comparative genomics of biotechnologically important yeasts.</title>
        <authorList>
            <person name="Riley R."/>
            <person name="Haridas S."/>
            <person name="Wolfe K.H."/>
            <person name="Lopes M.R."/>
            <person name="Hittinger C.T."/>
            <person name="Goeker M."/>
            <person name="Salamov A.A."/>
            <person name="Wisecaver J.H."/>
            <person name="Long T.M."/>
            <person name="Calvey C.H."/>
            <person name="Aerts A.L."/>
            <person name="Barry K.W."/>
            <person name="Choi C."/>
            <person name="Clum A."/>
            <person name="Coughlan A.Y."/>
            <person name="Deshpande S."/>
            <person name="Douglass A.P."/>
            <person name="Hanson S.J."/>
            <person name="Klenk H.-P."/>
            <person name="LaButti K.M."/>
            <person name="Lapidus A."/>
            <person name="Lindquist E.A."/>
            <person name="Lipzen A.M."/>
            <person name="Meier-Kolthoff J.P."/>
            <person name="Ohm R.A."/>
            <person name="Otillar R.P."/>
            <person name="Pangilinan J.L."/>
            <person name="Peng Y."/>
            <person name="Rokas A."/>
            <person name="Rosa C.A."/>
            <person name="Scheuner C."/>
            <person name="Sibirny A.A."/>
            <person name="Slot J.C."/>
            <person name="Stielow J.B."/>
            <person name="Sun H."/>
            <person name="Kurtzman C.P."/>
            <person name="Blackwell M."/>
            <person name="Grigoriev I.V."/>
            <person name="Jeffries T.W."/>
        </authorList>
    </citation>
    <scope>NUCLEOTIDE SEQUENCE [LARGE SCALE GENOMIC DNA]</scope>
    <source>
        <strain evidence="6">NRRL Y-1626</strain>
    </source>
</reference>
<dbReference type="PANTHER" id="PTHR11959:SF1">
    <property type="entry name" value="4-HYDROXYPHENYLPYRUVATE DIOXYGENASE"/>
    <property type="match status" value="1"/>
</dbReference>
<dbReference type="EC" id="1.13.11.27" evidence="2"/>
<evidence type="ECO:0000256" key="2">
    <source>
        <dbReference type="ARBA" id="ARBA00013222"/>
    </source>
</evidence>
<dbReference type="OrthoDB" id="414569at2759"/>
<proteinExistence type="predicted"/>
<protein>
    <recommendedName>
        <fullName evidence="2">4-hydroxyphenylpyruvate dioxygenase</fullName>
        <ecNumber evidence="2">1.13.11.27</ecNumber>
    </recommendedName>
</protein>
<name>A0A1B7THU9_9ASCO</name>
<gene>
    <name evidence="5" type="ORF">HANVADRAFT_51622</name>
</gene>
<dbReference type="EMBL" id="LXPE01000004">
    <property type="protein sequence ID" value="OBA28306.1"/>
    <property type="molecule type" value="Genomic_DNA"/>
</dbReference>
<keyword evidence="4" id="KW-0585">Phenylalanine catabolism</keyword>
<keyword evidence="6" id="KW-1185">Reference proteome</keyword>
<dbReference type="GO" id="GO:0003868">
    <property type="term" value="F:4-hydroxyphenylpyruvate dioxygenase activity"/>
    <property type="evidence" value="ECO:0007669"/>
    <property type="project" value="UniProtKB-EC"/>
</dbReference>
<dbReference type="AlphaFoldDB" id="A0A1B7THU9"/>
<sequence length="318" mass="37070">MISFKSGNKKDSDQILNKISLSKGNYSCWKGDDEWSKFFIEIKGTNIYQLILNNWEDHFNFFTEYKRIENNNNGNNKENVKILSNGLSRIDHIVLNVPEGELTKIFLHFQELYQMFEFWKPKSLIKTAKTGLNTKVLSSFKRENNITDDVGVKFPINEPLVVDSEHMGQIQEFLNYNNGAGIQHVAFVCQDIIKTIEDLTKNSSVQFLKISSNEIDSYYNKIWGLLTECEKNEKNDLDLQNFVKHLLKNFDKIKSMNILVDINSENEILLQIFTKNLNAKPGLFFEYIQRFRNQGFGEGNFNSLFKSIEEDQRLRGTL</sequence>
<keyword evidence="5" id="KW-0223">Dioxygenase</keyword>
<dbReference type="PANTHER" id="PTHR11959">
    <property type="entry name" value="4-HYDROXYPHENYLPYRUVATE DIOXYGENASE"/>
    <property type="match status" value="1"/>
</dbReference>
<evidence type="ECO:0000256" key="1">
    <source>
        <dbReference type="ARBA" id="ARBA00005162"/>
    </source>
</evidence>
<dbReference type="SUPFAM" id="SSF54593">
    <property type="entry name" value="Glyoxalase/Bleomycin resistance protein/Dihydroxybiphenyl dioxygenase"/>
    <property type="match status" value="1"/>
</dbReference>